<evidence type="ECO:0000256" key="4">
    <source>
        <dbReference type="PROSITE-ProRule" id="PRU00335"/>
    </source>
</evidence>
<gene>
    <name evidence="6" type="ORF">BKA15_004463</name>
</gene>
<dbReference type="PROSITE" id="PS50977">
    <property type="entry name" value="HTH_TETR_2"/>
    <property type="match status" value="1"/>
</dbReference>
<dbReference type="EMBL" id="JACCBU010000001">
    <property type="protein sequence ID" value="NYE73134.1"/>
    <property type="molecule type" value="Genomic_DNA"/>
</dbReference>
<dbReference type="Pfam" id="PF21597">
    <property type="entry name" value="TetR_C_43"/>
    <property type="match status" value="1"/>
</dbReference>
<feature type="domain" description="HTH tetR-type" evidence="5">
    <location>
        <begin position="10"/>
        <end position="69"/>
    </location>
</feature>
<dbReference type="SUPFAM" id="SSF48498">
    <property type="entry name" value="Tetracyclin repressor-like, C-terminal domain"/>
    <property type="match status" value="1"/>
</dbReference>
<dbReference type="PANTHER" id="PTHR30055">
    <property type="entry name" value="HTH-TYPE TRANSCRIPTIONAL REGULATOR RUTR"/>
    <property type="match status" value="1"/>
</dbReference>
<dbReference type="GO" id="GO:0000976">
    <property type="term" value="F:transcription cis-regulatory region binding"/>
    <property type="evidence" value="ECO:0007669"/>
    <property type="project" value="TreeGrafter"/>
</dbReference>
<evidence type="ECO:0000259" key="5">
    <source>
        <dbReference type="PROSITE" id="PS50977"/>
    </source>
</evidence>
<dbReference type="InterPro" id="IPR001647">
    <property type="entry name" value="HTH_TetR"/>
</dbReference>
<keyword evidence="7" id="KW-1185">Reference proteome</keyword>
<evidence type="ECO:0000313" key="7">
    <source>
        <dbReference type="Proteomes" id="UP000569914"/>
    </source>
</evidence>
<evidence type="ECO:0000313" key="6">
    <source>
        <dbReference type="EMBL" id="NYE73134.1"/>
    </source>
</evidence>
<dbReference type="SUPFAM" id="SSF46689">
    <property type="entry name" value="Homeodomain-like"/>
    <property type="match status" value="1"/>
</dbReference>
<dbReference type="RefSeq" id="WP_179754407.1">
    <property type="nucleotide sequence ID" value="NZ_JACCBU010000001.1"/>
</dbReference>
<evidence type="ECO:0000256" key="2">
    <source>
        <dbReference type="ARBA" id="ARBA00023125"/>
    </source>
</evidence>
<accession>A0A7Y9IA81</accession>
<dbReference type="Pfam" id="PF00440">
    <property type="entry name" value="TetR_N"/>
    <property type="match status" value="1"/>
</dbReference>
<comment type="caution">
    <text evidence="6">The sequence shown here is derived from an EMBL/GenBank/DDBJ whole genome shotgun (WGS) entry which is preliminary data.</text>
</comment>
<dbReference type="AlphaFoldDB" id="A0A7Y9IA81"/>
<organism evidence="6 7">
    <name type="scientific">Microlunatus parietis</name>
    <dbReference type="NCBI Taxonomy" id="682979"/>
    <lineage>
        <taxon>Bacteria</taxon>
        <taxon>Bacillati</taxon>
        <taxon>Actinomycetota</taxon>
        <taxon>Actinomycetes</taxon>
        <taxon>Propionibacteriales</taxon>
        <taxon>Propionibacteriaceae</taxon>
        <taxon>Microlunatus</taxon>
    </lineage>
</organism>
<dbReference type="InterPro" id="IPR049445">
    <property type="entry name" value="TetR_SbtR-like_C"/>
</dbReference>
<reference evidence="6 7" key="1">
    <citation type="submission" date="2020-07" db="EMBL/GenBank/DDBJ databases">
        <title>Sequencing the genomes of 1000 actinobacteria strains.</title>
        <authorList>
            <person name="Klenk H.-P."/>
        </authorList>
    </citation>
    <scope>NUCLEOTIDE SEQUENCE [LARGE SCALE GENOMIC DNA]</scope>
    <source>
        <strain evidence="6 7">DSM 22083</strain>
    </source>
</reference>
<feature type="DNA-binding region" description="H-T-H motif" evidence="4">
    <location>
        <begin position="32"/>
        <end position="51"/>
    </location>
</feature>
<keyword evidence="1" id="KW-0805">Transcription regulation</keyword>
<keyword evidence="2 4" id="KW-0238">DNA-binding</keyword>
<dbReference type="InterPro" id="IPR009057">
    <property type="entry name" value="Homeodomain-like_sf"/>
</dbReference>
<evidence type="ECO:0000256" key="3">
    <source>
        <dbReference type="ARBA" id="ARBA00023163"/>
    </source>
</evidence>
<dbReference type="PRINTS" id="PR00455">
    <property type="entry name" value="HTHTETR"/>
</dbReference>
<sequence length="198" mass="20833">MPDHRRADARRNYALILAVAEEEVSARGADASLEQIARTAGVGSATVRRHFPTRQALLEAVSRQRIDDLADRARDLTGTADSRSVLLTWLREVVAYCVTARGLAAALSYGGLDHDPVYENSCTGVLLEAGAPLLESARADGFVAPGVTLADLITLIVGIALATAHHPDPAGEADRLFDLVVAGASPTGPDEGQSIRSV</sequence>
<dbReference type="InterPro" id="IPR050109">
    <property type="entry name" value="HTH-type_TetR-like_transc_reg"/>
</dbReference>
<dbReference type="PANTHER" id="PTHR30055:SF234">
    <property type="entry name" value="HTH-TYPE TRANSCRIPTIONAL REGULATOR BETI"/>
    <property type="match status" value="1"/>
</dbReference>
<dbReference type="InterPro" id="IPR036271">
    <property type="entry name" value="Tet_transcr_reg_TetR-rel_C_sf"/>
</dbReference>
<evidence type="ECO:0000256" key="1">
    <source>
        <dbReference type="ARBA" id="ARBA00023015"/>
    </source>
</evidence>
<dbReference type="Gene3D" id="1.10.357.10">
    <property type="entry name" value="Tetracycline Repressor, domain 2"/>
    <property type="match status" value="1"/>
</dbReference>
<protein>
    <submittedName>
        <fullName evidence="6">AcrR family transcriptional regulator</fullName>
    </submittedName>
</protein>
<proteinExistence type="predicted"/>
<name>A0A7Y9IA81_9ACTN</name>
<keyword evidence="3" id="KW-0804">Transcription</keyword>
<dbReference type="Proteomes" id="UP000569914">
    <property type="component" value="Unassembled WGS sequence"/>
</dbReference>
<dbReference type="GO" id="GO:0003700">
    <property type="term" value="F:DNA-binding transcription factor activity"/>
    <property type="evidence" value="ECO:0007669"/>
    <property type="project" value="TreeGrafter"/>
</dbReference>